<gene>
    <name evidence="3" type="ORF">BV898_04013</name>
</gene>
<protein>
    <recommendedName>
        <fullName evidence="2">Putative auto-transporter adhesin head GIN domain-containing protein</fullName>
    </recommendedName>
</protein>
<dbReference type="InterPro" id="IPR021255">
    <property type="entry name" value="DUF2807"/>
</dbReference>
<feature type="chain" id="PRO_5010693334" description="Putative auto-transporter adhesin head GIN domain-containing protein" evidence="1">
    <location>
        <begin position="20"/>
        <end position="238"/>
    </location>
</feature>
<keyword evidence="1" id="KW-0732">Signal</keyword>
<feature type="domain" description="Putative auto-transporter adhesin head GIN" evidence="2">
    <location>
        <begin position="30"/>
        <end position="221"/>
    </location>
</feature>
<dbReference type="EMBL" id="MTYJ01000019">
    <property type="protein sequence ID" value="OQV22166.1"/>
    <property type="molecule type" value="Genomic_DNA"/>
</dbReference>
<evidence type="ECO:0000313" key="3">
    <source>
        <dbReference type="EMBL" id="OQV22166.1"/>
    </source>
</evidence>
<organism evidence="3 4">
    <name type="scientific">Hypsibius exemplaris</name>
    <name type="common">Freshwater tardigrade</name>
    <dbReference type="NCBI Taxonomy" id="2072580"/>
    <lineage>
        <taxon>Eukaryota</taxon>
        <taxon>Metazoa</taxon>
        <taxon>Ecdysozoa</taxon>
        <taxon>Tardigrada</taxon>
        <taxon>Eutardigrada</taxon>
        <taxon>Parachela</taxon>
        <taxon>Hypsibioidea</taxon>
        <taxon>Hypsibiidae</taxon>
        <taxon>Hypsibius</taxon>
    </lineage>
</organism>
<evidence type="ECO:0000313" key="4">
    <source>
        <dbReference type="Proteomes" id="UP000192578"/>
    </source>
</evidence>
<dbReference type="Gene3D" id="2.160.20.120">
    <property type="match status" value="1"/>
</dbReference>
<accession>A0A1W0X3V0</accession>
<dbReference type="Proteomes" id="UP000192578">
    <property type="component" value="Unassembled WGS sequence"/>
</dbReference>
<keyword evidence="4" id="KW-1185">Reference proteome</keyword>
<comment type="caution">
    <text evidence="3">The sequence shown here is derived from an EMBL/GenBank/DDBJ whole genome shotgun (WGS) entry which is preliminary data.</text>
</comment>
<name>A0A1W0X3V0_HYPEX</name>
<dbReference type="Pfam" id="PF10988">
    <property type="entry name" value="DUF2807"/>
    <property type="match status" value="1"/>
</dbReference>
<dbReference type="AlphaFoldDB" id="A0A1W0X3V0"/>
<evidence type="ECO:0000259" key="2">
    <source>
        <dbReference type="Pfam" id="PF10988"/>
    </source>
</evidence>
<dbReference type="OrthoDB" id="10466858at2759"/>
<reference evidence="4" key="1">
    <citation type="submission" date="2017-01" db="EMBL/GenBank/DDBJ databases">
        <title>Comparative genomics of anhydrobiosis in the tardigrade Hypsibius dujardini.</title>
        <authorList>
            <person name="Yoshida Y."/>
            <person name="Koutsovoulos G."/>
            <person name="Laetsch D."/>
            <person name="Stevens L."/>
            <person name="Kumar S."/>
            <person name="Horikawa D."/>
            <person name="Ishino K."/>
            <person name="Komine S."/>
            <person name="Tomita M."/>
            <person name="Blaxter M."/>
            <person name="Arakawa K."/>
        </authorList>
    </citation>
    <scope>NUCLEOTIDE SEQUENCE [LARGE SCALE GENOMIC DNA]</scope>
    <source>
        <strain evidence="4">Z151</strain>
    </source>
</reference>
<sequence>MVSSLLAIILALATSYSEAVITENRSVSGFTAVDSAGPFIVIVDLTGTESLRIDADIDETNADYANASKALITTVENQKLKIYFEWPYSQDDGRFAGLIRITITAITLQGITLSGAGSVMVNTPLTGPAVSVVTSGSGNVTLPVKTSDLSIVLSGTGNVYPSGTTSTLSVVINGAGGVAGSNLQADSVSASVYGAGNAVVNANRMLSAVLMGSGVVKYRGAAVLNQVNMGSGHVSHIA</sequence>
<evidence type="ECO:0000256" key="1">
    <source>
        <dbReference type="SAM" id="SignalP"/>
    </source>
</evidence>
<feature type="signal peptide" evidence="1">
    <location>
        <begin position="1"/>
        <end position="19"/>
    </location>
</feature>
<proteinExistence type="predicted"/>